<dbReference type="Pfam" id="PF01408">
    <property type="entry name" value="GFO_IDH_MocA"/>
    <property type="match status" value="1"/>
</dbReference>
<dbReference type="SUPFAM" id="SSF55347">
    <property type="entry name" value="Glyceraldehyde-3-phosphate dehydrogenase-like, C-terminal domain"/>
    <property type="match status" value="1"/>
</dbReference>
<keyword evidence="4" id="KW-1185">Reference proteome</keyword>
<evidence type="ECO:0000259" key="2">
    <source>
        <dbReference type="Pfam" id="PF22725"/>
    </source>
</evidence>
<dbReference type="EMBL" id="BMRB01000004">
    <property type="protein sequence ID" value="GGS45049.1"/>
    <property type="molecule type" value="Genomic_DNA"/>
</dbReference>
<feature type="domain" description="GFO/IDH/MocA-like oxidoreductase" evidence="2">
    <location>
        <begin position="136"/>
        <end position="257"/>
    </location>
</feature>
<dbReference type="Proteomes" id="UP000660680">
    <property type="component" value="Unassembled WGS sequence"/>
</dbReference>
<dbReference type="Gene3D" id="3.30.360.10">
    <property type="entry name" value="Dihydrodipicolinate Reductase, domain 2"/>
    <property type="match status" value="1"/>
</dbReference>
<dbReference type="InterPro" id="IPR055170">
    <property type="entry name" value="GFO_IDH_MocA-like_dom"/>
</dbReference>
<dbReference type="InterPro" id="IPR000683">
    <property type="entry name" value="Gfo/Idh/MocA-like_OxRdtase_N"/>
</dbReference>
<dbReference type="PANTHER" id="PTHR43708">
    <property type="entry name" value="CONSERVED EXPRESSED OXIDOREDUCTASE (EUROFUNG)"/>
    <property type="match status" value="1"/>
</dbReference>
<dbReference type="SUPFAM" id="SSF51735">
    <property type="entry name" value="NAD(P)-binding Rossmann-fold domains"/>
    <property type="match status" value="1"/>
</dbReference>
<dbReference type="Gene3D" id="3.40.50.720">
    <property type="entry name" value="NAD(P)-binding Rossmann-like Domain"/>
    <property type="match status" value="1"/>
</dbReference>
<accession>A0A918GNE5</accession>
<evidence type="ECO:0008006" key="5">
    <source>
        <dbReference type="Google" id="ProtNLM"/>
    </source>
</evidence>
<dbReference type="GO" id="GO:0000166">
    <property type="term" value="F:nucleotide binding"/>
    <property type="evidence" value="ECO:0007669"/>
    <property type="project" value="InterPro"/>
</dbReference>
<protein>
    <recommendedName>
        <fullName evidence="5">Dehydrogenase</fullName>
    </recommendedName>
</protein>
<dbReference type="AlphaFoldDB" id="A0A918GNE5"/>
<feature type="domain" description="Gfo/Idh/MocA-like oxidoreductase N-terminal" evidence="1">
    <location>
        <begin position="6"/>
        <end position="123"/>
    </location>
</feature>
<reference evidence="3" key="1">
    <citation type="journal article" date="2014" name="Int. J. Syst. Evol. Microbiol.">
        <title>Complete genome sequence of Corynebacterium casei LMG S-19264T (=DSM 44701T), isolated from a smear-ripened cheese.</title>
        <authorList>
            <consortium name="US DOE Joint Genome Institute (JGI-PGF)"/>
            <person name="Walter F."/>
            <person name="Albersmeier A."/>
            <person name="Kalinowski J."/>
            <person name="Ruckert C."/>
        </authorList>
    </citation>
    <scope>NUCLEOTIDE SEQUENCE</scope>
    <source>
        <strain evidence="3">JCM 3276</strain>
    </source>
</reference>
<dbReference type="InterPro" id="IPR036291">
    <property type="entry name" value="NAD(P)-bd_dom_sf"/>
</dbReference>
<dbReference type="InterPro" id="IPR051317">
    <property type="entry name" value="Gfo/Idh/MocA_oxidoreduct"/>
</dbReference>
<evidence type="ECO:0000313" key="3">
    <source>
        <dbReference type="EMBL" id="GGS45049.1"/>
    </source>
</evidence>
<proteinExistence type="predicted"/>
<dbReference type="RefSeq" id="WP_189212553.1">
    <property type="nucleotide sequence ID" value="NZ_BMRB01000004.1"/>
</dbReference>
<sequence length="346" mass="36159">MSGERVRIGLVGCGAISELGHAAAFRALEADCRVVGVADIVADRRARLGDLLDVPEAHRYPDATALLSDGPTTDLVVVALPPAQSAEAVTETLAAGARVLTEKPMAAKPAEAWALARSAPRNRLGVVHNYRYRSDVRQAMAHLRAGRIGAPRFLRLERPDPGHFAGAGAEPDWRRTGSVSGCLLDNAYHWIYLAEELAGSAIVEVGAVLAPDDGTANDLALLTLTHARGALTSVQAAWCAADAAPVIEVHGSRGSLRLTGDCGECLSSVPAPAAESDREPAYLAMYRDVLAAVRADLPFGAPAARCAEVLEVLDAAVLAARTRRAVPLTARTGSAANDMDEQTGSA</sequence>
<name>A0A918GNE5_9PSEU</name>
<evidence type="ECO:0000313" key="4">
    <source>
        <dbReference type="Proteomes" id="UP000660680"/>
    </source>
</evidence>
<gene>
    <name evidence="3" type="ORF">GCM10010171_44990</name>
</gene>
<reference evidence="3" key="2">
    <citation type="submission" date="2020-09" db="EMBL/GenBank/DDBJ databases">
        <authorList>
            <person name="Sun Q."/>
            <person name="Ohkuma M."/>
        </authorList>
    </citation>
    <scope>NUCLEOTIDE SEQUENCE</scope>
    <source>
        <strain evidence="3">JCM 3276</strain>
    </source>
</reference>
<comment type="caution">
    <text evidence="3">The sequence shown here is derived from an EMBL/GenBank/DDBJ whole genome shotgun (WGS) entry which is preliminary data.</text>
</comment>
<evidence type="ECO:0000259" key="1">
    <source>
        <dbReference type="Pfam" id="PF01408"/>
    </source>
</evidence>
<dbReference type="Pfam" id="PF22725">
    <property type="entry name" value="GFO_IDH_MocA_C3"/>
    <property type="match status" value="1"/>
</dbReference>
<dbReference type="PANTHER" id="PTHR43708:SF8">
    <property type="entry name" value="OXIDOREDUCTASE"/>
    <property type="match status" value="1"/>
</dbReference>
<organism evidence="3 4">
    <name type="scientific">Actinokineospora fastidiosa</name>
    <dbReference type="NCBI Taxonomy" id="1816"/>
    <lineage>
        <taxon>Bacteria</taxon>
        <taxon>Bacillati</taxon>
        <taxon>Actinomycetota</taxon>
        <taxon>Actinomycetes</taxon>
        <taxon>Pseudonocardiales</taxon>
        <taxon>Pseudonocardiaceae</taxon>
        <taxon>Actinokineospora</taxon>
    </lineage>
</organism>